<dbReference type="EMBL" id="JADOUF010000001">
    <property type="protein sequence ID" value="MBG6136318.1"/>
    <property type="molecule type" value="Genomic_DNA"/>
</dbReference>
<proteinExistence type="predicted"/>
<name>A0A8J7GQM1_9ACTN</name>
<dbReference type="Gene3D" id="3.90.1200.10">
    <property type="match status" value="1"/>
</dbReference>
<dbReference type="Gene3D" id="3.30.200.20">
    <property type="entry name" value="Phosphorylase Kinase, domain 1"/>
    <property type="match status" value="1"/>
</dbReference>
<feature type="domain" description="Aminoglycoside phosphotransferase" evidence="1">
    <location>
        <begin position="29"/>
        <end position="273"/>
    </location>
</feature>
<gene>
    <name evidence="2" type="ORF">IW245_002512</name>
</gene>
<evidence type="ECO:0000313" key="3">
    <source>
        <dbReference type="Proteomes" id="UP000622552"/>
    </source>
</evidence>
<protein>
    <submittedName>
        <fullName evidence="2">Homoserine kinase type II</fullName>
        <ecNumber evidence="2">2.7.1.39</ecNumber>
    </submittedName>
</protein>
<keyword evidence="2" id="KW-0418">Kinase</keyword>
<keyword evidence="2" id="KW-0808">Transferase</keyword>
<dbReference type="Pfam" id="PF01636">
    <property type="entry name" value="APH"/>
    <property type="match status" value="1"/>
</dbReference>
<dbReference type="GO" id="GO:0004413">
    <property type="term" value="F:homoserine kinase activity"/>
    <property type="evidence" value="ECO:0007669"/>
    <property type="project" value="UniProtKB-EC"/>
</dbReference>
<comment type="caution">
    <text evidence="2">The sequence shown here is derived from an EMBL/GenBank/DDBJ whole genome shotgun (WGS) entry which is preliminary data.</text>
</comment>
<evidence type="ECO:0000259" key="1">
    <source>
        <dbReference type="Pfam" id="PF01636"/>
    </source>
</evidence>
<sequence>MQSPVLDQLGSADLKAITTAFQLGPVSSVERVVAGLMNDNFRLATETGVFLVKRVRDVPVDKARRNLHAVAVLAAEGLPVAGPVLAGGDPVLELGSGAFTVTRWVEGVHLTGGEMSVEQARLLGTELGALHGRLRALLPDGGPLPASRTASVEAAIDEADRFLEVIASRVELDDFDLLVDKALRRRVELVEFHRGLRPETDGPVGPGGWTHGDVQPFNLLWRDGGLVAVVDWDRLGIRSYGEEVARTATLVFAAGDGGLDLAKVEAFAAGYRAAFGVVDGAALRDAVARLLWKRLCDFWHLDFHYLRADHGCDHLFVSATGLLEWWLEHEALVELAIAGPR</sequence>
<dbReference type="EC" id="2.7.1.39" evidence="2"/>
<reference evidence="2" key="1">
    <citation type="submission" date="2020-11" db="EMBL/GenBank/DDBJ databases">
        <title>Sequencing the genomes of 1000 actinobacteria strains.</title>
        <authorList>
            <person name="Klenk H.-P."/>
        </authorList>
    </citation>
    <scope>NUCLEOTIDE SEQUENCE</scope>
    <source>
        <strain evidence="2">DSM 45356</strain>
    </source>
</reference>
<keyword evidence="3" id="KW-1185">Reference proteome</keyword>
<dbReference type="SUPFAM" id="SSF56112">
    <property type="entry name" value="Protein kinase-like (PK-like)"/>
    <property type="match status" value="1"/>
</dbReference>
<dbReference type="InterPro" id="IPR011009">
    <property type="entry name" value="Kinase-like_dom_sf"/>
</dbReference>
<dbReference type="RefSeq" id="WP_197003310.1">
    <property type="nucleotide sequence ID" value="NZ_BONS01000036.1"/>
</dbReference>
<evidence type="ECO:0000313" key="2">
    <source>
        <dbReference type="EMBL" id="MBG6136318.1"/>
    </source>
</evidence>
<dbReference type="Proteomes" id="UP000622552">
    <property type="component" value="Unassembled WGS sequence"/>
</dbReference>
<accession>A0A8J7GQM1</accession>
<organism evidence="2 3">
    <name type="scientific">Longispora fulva</name>
    <dbReference type="NCBI Taxonomy" id="619741"/>
    <lineage>
        <taxon>Bacteria</taxon>
        <taxon>Bacillati</taxon>
        <taxon>Actinomycetota</taxon>
        <taxon>Actinomycetes</taxon>
        <taxon>Micromonosporales</taxon>
        <taxon>Micromonosporaceae</taxon>
        <taxon>Longispora</taxon>
    </lineage>
</organism>
<dbReference type="InterPro" id="IPR002575">
    <property type="entry name" value="Aminoglycoside_PTrfase"/>
</dbReference>
<dbReference type="AlphaFoldDB" id="A0A8J7GQM1"/>